<comment type="cofactor">
    <cofactor evidence="10">
        <name>phosphate</name>
        <dbReference type="ChEBI" id="CHEBI:43474"/>
    </cofactor>
</comment>
<evidence type="ECO:0000259" key="12">
    <source>
        <dbReference type="Pfam" id="PF00723"/>
    </source>
</evidence>
<keyword evidence="15" id="KW-1185">Reference proteome</keyword>
<gene>
    <name evidence="14" type="ORF">SAMN05414137_118183</name>
</gene>
<evidence type="ECO:0000256" key="5">
    <source>
        <dbReference type="ARBA" id="ARBA00022801"/>
    </source>
</evidence>
<reference evidence="15" key="1">
    <citation type="submission" date="2016-10" db="EMBL/GenBank/DDBJ databases">
        <authorList>
            <person name="Varghese N."/>
        </authorList>
    </citation>
    <scope>NUCLEOTIDE SEQUENCE [LARGE SCALE GENOMIC DNA]</scope>
    <source>
        <strain evidence="15">DSM 45096 / BCRC 16803 / CGMCC 4.1857 / CIP 109030 / JCM 12277 / KCTC 19219 / NBRC 100920 / 33214</strain>
    </source>
</reference>
<name>A0A1H7VQP9_STRJI</name>
<dbReference type="AlphaFoldDB" id="A0A1H7VQP9"/>
<dbReference type="Pfam" id="PF19291">
    <property type="entry name" value="TREH_N"/>
    <property type="match status" value="1"/>
</dbReference>
<dbReference type="PANTHER" id="PTHR31616:SF0">
    <property type="entry name" value="GLUCAN 1,4-ALPHA-GLUCOSIDASE"/>
    <property type="match status" value="1"/>
</dbReference>
<dbReference type="InterPro" id="IPR045582">
    <property type="entry name" value="Trehalase-like_N"/>
</dbReference>
<evidence type="ECO:0000256" key="2">
    <source>
        <dbReference type="ARBA" id="ARBA00006188"/>
    </source>
</evidence>
<dbReference type="InterPro" id="IPR012341">
    <property type="entry name" value="6hp_glycosidase-like_sf"/>
</dbReference>
<accession>A0A1H7VQP9</accession>
<dbReference type="Pfam" id="PF00723">
    <property type="entry name" value="Glyco_hydro_15"/>
    <property type="match status" value="1"/>
</dbReference>
<evidence type="ECO:0000256" key="11">
    <source>
        <dbReference type="ARBA" id="ARBA00060615"/>
    </source>
</evidence>
<dbReference type="RefSeq" id="WP_042446271.1">
    <property type="nucleotide sequence ID" value="NZ_BBPN01000010.1"/>
</dbReference>
<dbReference type="STRING" id="235985.SAMN05414137_118183"/>
<dbReference type="InterPro" id="IPR008928">
    <property type="entry name" value="6-hairpin_glycosidase_sf"/>
</dbReference>
<evidence type="ECO:0000256" key="9">
    <source>
        <dbReference type="ARBA" id="ARBA00031637"/>
    </source>
</evidence>
<keyword evidence="7" id="KW-0326">Glycosidase</keyword>
<evidence type="ECO:0000256" key="10">
    <source>
        <dbReference type="ARBA" id="ARBA00053030"/>
    </source>
</evidence>
<dbReference type="InterPro" id="IPR011613">
    <property type="entry name" value="GH15-like"/>
</dbReference>
<proteinExistence type="inferred from homology"/>
<dbReference type="OrthoDB" id="3902805at2"/>
<evidence type="ECO:0000256" key="3">
    <source>
        <dbReference type="ARBA" id="ARBA00012757"/>
    </source>
</evidence>
<sequence length="600" mass="66736">MPGRIEDYALIGDLQTAALVGRDGSIDWLCLPRFDSPSCFAALLGGDEHGHWRLAPASDGEAPFRSYVGDSLVLQTEWTTSTGSVRVIDFMPQRDRTPDVMRIVEGISGSVAMVGELRLRFDYARIIPWMRRTNHHRIAVAGPDAVWLRCDEKVHTYGRDFATYSEFTVHAGERIPFVLSWTPSFHSAGPRQDPEKSLQTTLEDWKDWASRCSSGVAEEHMPAVRRSLITLKALTYQPTGGIVAAATAGLPEQIGGARNWDYRFCWLRDSTMTLSALLTAGYRKEADAWYQWLLRAIAGDPADLQTMYGVGGERRLPEEIADWLPGYEGSHPVRFGNAAVDQLQLDVYGEVVDTLYLAHRHGITIERHVWSLLVKLLEFLEEHWSDPDEGLWEVRGPRRHFVHSKIMCWVAFDRAVKLAEETGMPGPVERWRELRDVIHGDVCARGVSKQRGILTQYYGGAALDAATLFAVKTGFLAPDDPRAIATVEAVQRELNHEGYILRYSTPSDDAATDAVDGLEGSEGAFLACSYWLCDALIAIGRVGEARALFDRLRGLANDLGLISEEWDPLAGRQLGNTPQAFTHVALVNTAFLLARAEAES</sequence>
<evidence type="ECO:0000313" key="14">
    <source>
        <dbReference type="EMBL" id="SEM11344.1"/>
    </source>
</evidence>
<evidence type="ECO:0000259" key="13">
    <source>
        <dbReference type="Pfam" id="PF19291"/>
    </source>
</evidence>
<evidence type="ECO:0000256" key="7">
    <source>
        <dbReference type="ARBA" id="ARBA00023295"/>
    </source>
</evidence>
<dbReference type="GO" id="GO:0004555">
    <property type="term" value="F:alpha,alpha-trehalase activity"/>
    <property type="evidence" value="ECO:0007669"/>
    <property type="project" value="UniProtKB-EC"/>
</dbReference>
<feature type="domain" description="Trehalase-like N-terminal" evidence="13">
    <location>
        <begin position="4"/>
        <end position="135"/>
    </location>
</feature>
<evidence type="ECO:0000256" key="4">
    <source>
        <dbReference type="ARBA" id="ARBA00019905"/>
    </source>
</evidence>
<comment type="pathway">
    <text evidence="11">Glycan degradation; trehalose degradation; D-glucose from alpha,alpha-trehalose: step 1/1.</text>
</comment>
<dbReference type="SUPFAM" id="SSF48208">
    <property type="entry name" value="Six-hairpin glycosidases"/>
    <property type="match status" value="1"/>
</dbReference>
<feature type="domain" description="GH15-like" evidence="12">
    <location>
        <begin position="221"/>
        <end position="590"/>
    </location>
</feature>
<comment type="similarity">
    <text evidence="2">Belongs to the glycosyl hydrolase 15 family.</text>
</comment>
<evidence type="ECO:0000313" key="15">
    <source>
        <dbReference type="Proteomes" id="UP000183015"/>
    </source>
</evidence>
<evidence type="ECO:0000256" key="6">
    <source>
        <dbReference type="ARBA" id="ARBA00023277"/>
    </source>
</evidence>
<dbReference type="EMBL" id="FOAZ01000018">
    <property type="protein sequence ID" value="SEM11344.1"/>
    <property type="molecule type" value="Genomic_DNA"/>
</dbReference>
<evidence type="ECO:0000256" key="1">
    <source>
        <dbReference type="ARBA" id="ARBA00001576"/>
    </source>
</evidence>
<dbReference type="FunFam" id="1.50.10.10:FF:000005">
    <property type="entry name" value="Glycosyl hydrolase, glucoamylase"/>
    <property type="match status" value="1"/>
</dbReference>
<keyword evidence="5" id="KW-0378">Hydrolase</keyword>
<organism evidence="14 15">
    <name type="scientific">Streptacidiphilus jiangxiensis</name>
    <dbReference type="NCBI Taxonomy" id="235985"/>
    <lineage>
        <taxon>Bacteria</taxon>
        <taxon>Bacillati</taxon>
        <taxon>Actinomycetota</taxon>
        <taxon>Actinomycetes</taxon>
        <taxon>Kitasatosporales</taxon>
        <taxon>Streptomycetaceae</taxon>
        <taxon>Streptacidiphilus</taxon>
    </lineage>
</organism>
<protein>
    <recommendedName>
        <fullName evidence="4">Trehalase</fullName>
        <ecNumber evidence="3">3.2.1.28</ecNumber>
    </recommendedName>
    <alternativeName>
        <fullName evidence="8">Alpha,alpha-trehalase</fullName>
    </alternativeName>
    <alternativeName>
        <fullName evidence="9">Alpha,alpha-trehalose glucohydrolase</fullName>
    </alternativeName>
</protein>
<dbReference type="GO" id="GO:0005993">
    <property type="term" value="P:trehalose catabolic process"/>
    <property type="evidence" value="ECO:0007669"/>
    <property type="project" value="UniProtKB-ARBA"/>
</dbReference>
<dbReference type="Gene3D" id="1.50.10.10">
    <property type="match status" value="1"/>
</dbReference>
<keyword evidence="6" id="KW-0119">Carbohydrate metabolism</keyword>
<dbReference type="Proteomes" id="UP000183015">
    <property type="component" value="Unassembled WGS sequence"/>
</dbReference>
<evidence type="ECO:0000256" key="8">
    <source>
        <dbReference type="ARBA" id="ARBA00030473"/>
    </source>
</evidence>
<dbReference type="PANTHER" id="PTHR31616">
    <property type="entry name" value="TREHALASE"/>
    <property type="match status" value="1"/>
</dbReference>
<dbReference type="eggNOG" id="COG3387">
    <property type="taxonomic scope" value="Bacteria"/>
</dbReference>
<dbReference type="EC" id="3.2.1.28" evidence="3"/>
<comment type="catalytic activity">
    <reaction evidence="1">
        <text>alpha,alpha-trehalose + H2O = alpha-D-glucose + beta-D-glucose</text>
        <dbReference type="Rhea" id="RHEA:32675"/>
        <dbReference type="ChEBI" id="CHEBI:15377"/>
        <dbReference type="ChEBI" id="CHEBI:15903"/>
        <dbReference type="ChEBI" id="CHEBI:16551"/>
        <dbReference type="ChEBI" id="CHEBI:17925"/>
        <dbReference type="EC" id="3.2.1.28"/>
    </reaction>
</comment>